<dbReference type="Proteomes" id="UP000694414">
    <property type="component" value="Unplaced"/>
</dbReference>
<evidence type="ECO:0000256" key="5">
    <source>
        <dbReference type="ARBA" id="ARBA00023136"/>
    </source>
</evidence>
<evidence type="ECO:0000256" key="4">
    <source>
        <dbReference type="ARBA" id="ARBA00023128"/>
    </source>
</evidence>
<organism evidence="6 7">
    <name type="scientific">Prolemur simus</name>
    <name type="common">Greater bamboo lemur</name>
    <name type="synonym">Hapalemur simus</name>
    <dbReference type="NCBI Taxonomy" id="1328070"/>
    <lineage>
        <taxon>Eukaryota</taxon>
        <taxon>Metazoa</taxon>
        <taxon>Chordata</taxon>
        <taxon>Craniata</taxon>
        <taxon>Vertebrata</taxon>
        <taxon>Euteleostomi</taxon>
        <taxon>Mammalia</taxon>
        <taxon>Eutheria</taxon>
        <taxon>Euarchontoglires</taxon>
        <taxon>Primates</taxon>
        <taxon>Strepsirrhini</taxon>
        <taxon>Lemuriformes</taxon>
        <taxon>Lemuridae</taxon>
        <taxon>Prolemur</taxon>
    </lineage>
</organism>
<keyword evidence="5" id="KW-0472">Membrane</keyword>
<name>A0A8C9AAB0_PROSS</name>
<evidence type="ECO:0000256" key="3">
    <source>
        <dbReference type="ARBA" id="ARBA00022792"/>
    </source>
</evidence>
<keyword evidence="4" id="KW-0496">Mitochondrion</keyword>
<evidence type="ECO:0000256" key="1">
    <source>
        <dbReference type="ARBA" id="ARBA00004273"/>
    </source>
</evidence>
<comment type="subcellular location">
    <subcellularLocation>
        <location evidence="1">Mitochondrion inner membrane</location>
    </subcellularLocation>
</comment>
<dbReference type="InterPro" id="IPR036539">
    <property type="entry name" value="Cyt_c_oxidase_su7a_sf"/>
</dbReference>
<dbReference type="Ensembl" id="ENSPSMT00000034180.1">
    <property type="protein sequence ID" value="ENSPSMP00000029615.1"/>
    <property type="gene ID" value="ENSPSMG00000020576.1"/>
</dbReference>
<proteinExistence type="inferred from homology"/>
<dbReference type="GeneTree" id="ENSGT00970000194779"/>
<reference evidence="6" key="1">
    <citation type="submission" date="2025-08" db="UniProtKB">
        <authorList>
            <consortium name="Ensembl"/>
        </authorList>
    </citation>
    <scope>IDENTIFICATION</scope>
</reference>
<protein>
    <submittedName>
        <fullName evidence="6">Uncharacterized protein</fullName>
    </submittedName>
</protein>
<dbReference type="SUPFAM" id="SSF81419">
    <property type="entry name" value="Mitochondrial cytochrome c oxidase subunit VIIa"/>
    <property type="match status" value="1"/>
</dbReference>
<evidence type="ECO:0000313" key="7">
    <source>
        <dbReference type="Proteomes" id="UP000694414"/>
    </source>
</evidence>
<dbReference type="GO" id="GO:0006123">
    <property type="term" value="P:mitochondrial electron transport, cytochrome c to oxygen"/>
    <property type="evidence" value="ECO:0007669"/>
    <property type="project" value="InterPro"/>
</dbReference>
<dbReference type="AlphaFoldDB" id="A0A8C9AAB0"/>
<comment type="similarity">
    <text evidence="2">Belongs to the cytochrome c oxidase VIIa family.</text>
</comment>
<dbReference type="Gene3D" id="4.10.91.10">
    <property type="entry name" value="Cytochrome c oxidase, subunit VIIa"/>
    <property type="match status" value="1"/>
</dbReference>
<keyword evidence="7" id="KW-1185">Reference proteome</keyword>
<dbReference type="GO" id="GO:0045277">
    <property type="term" value="C:respiratory chain complex IV"/>
    <property type="evidence" value="ECO:0007669"/>
    <property type="project" value="InterPro"/>
</dbReference>
<sequence>VLRNLSEDNGISVHPMGGTADVLLCRATMILTVGGTACDIHQPTVASFFKKQD</sequence>
<reference evidence="6" key="2">
    <citation type="submission" date="2025-09" db="UniProtKB">
        <authorList>
            <consortium name="Ensembl"/>
        </authorList>
    </citation>
    <scope>IDENTIFICATION</scope>
</reference>
<evidence type="ECO:0000313" key="6">
    <source>
        <dbReference type="Ensembl" id="ENSPSMP00000029615.1"/>
    </source>
</evidence>
<dbReference type="GO" id="GO:0005743">
    <property type="term" value="C:mitochondrial inner membrane"/>
    <property type="evidence" value="ECO:0007669"/>
    <property type="project" value="UniProtKB-SubCell"/>
</dbReference>
<accession>A0A8C9AAB0</accession>
<keyword evidence="3" id="KW-0999">Mitochondrion inner membrane</keyword>
<evidence type="ECO:0000256" key="2">
    <source>
        <dbReference type="ARBA" id="ARBA00009331"/>
    </source>
</evidence>